<evidence type="ECO:0000313" key="8">
    <source>
        <dbReference type="Proteomes" id="UP000018936"/>
    </source>
</evidence>
<dbReference type="PANTHER" id="PTHR47219">
    <property type="entry name" value="RAB GTPASE-ACTIVATING PROTEIN 1-LIKE"/>
    <property type="match status" value="1"/>
</dbReference>
<feature type="region of interest" description="Disordered" evidence="4">
    <location>
        <begin position="24"/>
        <end position="50"/>
    </location>
</feature>
<feature type="coiled-coil region" evidence="3">
    <location>
        <begin position="360"/>
        <end position="469"/>
    </location>
</feature>
<dbReference type="FunFam" id="1.10.8.270:FF:000014">
    <property type="entry name" value="Putative TBC1 domain family member 2B"/>
    <property type="match status" value="1"/>
</dbReference>
<dbReference type="Gene3D" id="1.10.472.80">
    <property type="entry name" value="Ypt/Rab-GAP domain of gyp1p, domain 3"/>
    <property type="match status" value="1"/>
</dbReference>
<evidence type="ECO:0000313" key="7">
    <source>
        <dbReference type="EMBL" id="ETE71756.1"/>
    </source>
</evidence>
<keyword evidence="8" id="KW-1185">Reference proteome</keyword>
<feature type="coiled-coil region" evidence="3">
    <location>
        <begin position="496"/>
        <end position="523"/>
    </location>
</feature>
<protein>
    <submittedName>
        <fullName evidence="7">TBC1 domain family member 2A</fullName>
    </submittedName>
</protein>
<sequence>MLYVVTLEKYSIIKRAVVQRNMKSDHEDREGLVPGTSNMSPEEKMTDTGSSNHDIIRVVSPCPEVWGNADIKPSQEASRKKLCGYLYKCSSKAPIKTWKSRWFCYDENKCYLLYYRTAQDINPLGSIEISVASFDLKVEADEGIFEIRTPIKVFILKEDGWGSGCVLNWDQSPNYINYFSILRDIFDKAVNKQAMMYWLQQLQLKRREFCNKQAKGFVEAMPSFPSINEAQQSNTEAEQDFLPPVKTPIDVVGIKAASLPAPPTSIALQNISLKHPWIEIQNTVHNLCGSRQNRRDSGSFEDNFEIIADEEPLKGETEETVMAEMQKDTKMRPKPSTLRKYKKANSSFHYFVEGAEQGKIASLQQQVLILTEEVKSQKELVKLLHKALEAAQQEKRESCRYLVTATEKDRLELVRHKVRQIAELNKQVQVLEMEKRDLEQEAALKEEHIKELKEHVQLLMDKNEAKQQVILKLTEQLTREMPDSITEADSIMTKTLYKQQEKIEQLKDDLEAYKTQNQFLNSEVHQVSKIWSTVAQREKNLLMKCAQLQAHNCQIESKYLMSLRTLQGLPDLAKEHMALVTRLIEEALQWDMKEEALIPVQLSPVNQYDDYGFMTVPEYEAADWKLLAKIQALEIKCTNLNKETMEKSFSERWNNLGELTPSSELKSLLRCGVPAVHRQRVWRWIISHRLKQTRSAGHYHNLLKKCENAEHPASQQIELDLHRTLPNNRHFMSPTSQLIPKLRRVLLAFSWQNPTIGYCQGLNRLAAIALLILEEEEEAFWCLVHITNNLMPHDYYSNTLIGSQVDQRVFKDILSEKLPRLTAHLDQLQIDLSLVTFNWFLVVFVDNLISDLLLQVWDAFLYEGAKVIFRYALAIFKYNEEAILKIQDNLEFYQYLRFFTKTICDGRKLMSIAFGDMNPFPMKLLQNRRGVHRLKVEAELRELEQLKAQYVKEQAEQAASQPDGPM</sequence>
<evidence type="ECO:0000256" key="3">
    <source>
        <dbReference type="SAM" id="Coils"/>
    </source>
</evidence>
<dbReference type="GO" id="GO:0005096">
    <property type="term" value="F:GTPase activator activity"/>
    <property type="evidence" value="ECO:0007669"/>
    <property type="project" value="UniProtKB-KW"/>
</dbReference>
<keyword evidence="2 3" id="KW-0175">Coiled coil</keyword>
<evidence type="ECO:0000259" key="6">
    <source>
        <dbReference type="PROSITE" id="PS50086"/>
    </source>
</evidence>
<dbReference type="PANTHER" id="PTHR47219:SF20">
    <property type="entry name" value="TBC1 DOMAIN FAMILY MEMBER 2B"/>
    <property type="match status" value="1"/>
</dbReference>
<feature type="non-terminal residue" evidence="7">
    <location>
        <position position="966"/>
    </location>
</feature>
<dbReference type="Gene3D" id="1.10.8.270">
    <property type="entry name" value="putative rabgap domain of human tbc1 domain family member 14 like domains"/>
    <property type="match status" value="1"/>
</dbReference>
<dbReference type="CDD" id="cd01265">
    <property type="entry name" value="PH_TBC1D2A"/>
    <property type="match status" value="1"/>
</dbReference>
<dbReference type="Pfam" id="PF00566">
    <property type="entry name" value="RabGAP-TBC"/>
    <property type="match status" value="1"/>
</dbReference>
<evidence type="ECO:0000259" key="5">
    <source>
        <dbReference type="PROSITE" id="PS50003"/>
    </source>
</evidence>
<dbReference type="SUPFAM" id="SSF50729">
    <property type="entry name" value="PH domain-like"/>
    <property type="match status" value="1"/>
</dbReference>
<reference evidence="7 8" key="1">
    <citation type="journal article" date="2013" name="Proc. Natl. Acad. Sci. U.S.A.">
        <title>The king cobra genome reveals dynamic gene evolution and adaptation in the snake venom system.</title>
        <authorList>
            <person name="Vonk F.J."/>
            <person name="Casewell N.R."/>
            <person name="Henkel C.V."/>
            <person name="Heimberg A.M."/>
            <person name="Jansen H.J."/>
            <person name="McCleary R.J."/>
            <person name="Kerkkamp H.M."/>
            <person name="Vos R.A."/>
            <person name="Guerreiro I."/>
            <person name="Calvete J.J."/>
            <person name="Wuster W."/>
            <person name="Woods A.E."/>
            <person name="Logan J.M."/>
            <person name="Harrison R.A."/>
            <person name="Castoe T.A."/>
            <person name="de Koning A.P."/>
            <person name="Pollock D.D."/>
            <person name="Yandell M."/>
            <person name="Calderon D."/>
            <person name="Renjifo C."/>
            <person name="Currier R.B."/>
            <person name="Salgado D."/>
            <person name="Pla D."/>
            <person name="Sanz L."/>
            <person name="Hyder A.S."/>
            <person name="Ribeiro J.M."/>
            <person name="Arntzen J.W."/>
            <person name="van den Thillart G.E."/>
            <person name="Boetzer M."/>
            <person name="Pirovano W."/>
            <person name="Dirks R.P."/>
            <person name="Spaink H.P."/>
            <person name="Duboule D."/>
            <person name="McGlinn E."/>
            <person name="Kini R.M."/>
            <person name="Richardson M.K."/>
        </authorList>
    </citation>
    <scope>NUCLEOTIDE SEQUENCE</scope>
    <source>
        <tissue evidence="7">Blood</tissue>
    </source>
</reference>
<dbReference type="InterPro" id="IPR011993">
    <property type="entry name" value="PH-like_dom_sf"/>
</dbReference>
<organism evidence="7 8">
    <name type="scientific">Ophiophagus hannah</name>
    <name type="common">King cobra</name>
    <name type="synonym">Naja hannah</name>
    <dbReference type="NCBI Taxonomy" id="8665"/>
    <lineage>
        <taxon>Eukaryota</taxon>
        <taxon>Metazoa</taxon>
        <taxon>Chordata</taxon>
        <taxon>Craniata</taxon>
        <taxon>Vertebrata</taxon>
        <taxon>Euteleostomi</taxon>
        <taxon>Lepidosauria</taxon>
        <taxon>Squamata</taxon>
        <taxon>Bifurcata</taxon>
        <taxon>Unidentata</taxon>
        <taxon>Episquamata</taxon>
        <taxon>Toxicofera</taxon>
        <taxon>Serpentes</taxon>
        <taxon>Colubroidea</taxon>
        <taxon>Elapidae</taxon>
        <taxon>Elapinae</taxon>
        <taxon>Ophiophagus</taxon>
    </lineage>
</organism>
<accession>V8PCR1</accession>
<dbReference type="EMBL" id="AZIM01000317">
    <property type="protein sequence ID" value="ETE71756.1"/>
    <property type="molecule type" value="Genomic_DNA"/>
</dbReference>
<gene>
    <name evidence="7" type="primary">Tbc1d2</name>
    <name evidence="7" type="ORF">L345_02415</name>
</gene>
<proteinExistence type="predicted"/>
<dbReference type="OrthoDB" id="294251at2759"/>
<evidence type="ECO:0000256" key="2">
    <source>
        <dbReference type="ARBA" id="ARBA00023054"/>
    </source>
</evidence>
<dbReference type="Gene3D" id="2.30.29.30">
    <property type="entry name" value="Pleckstrin-homology domain (PH domain)/Phosphotyrosine-binding domain (PTB)"/>
    <property type="match status" value="1"/>
</dbReference>
<dbReference type="FunFam" id="2.30.29.30:FF:000248">
    <property type="entry name" value="TBC1 domain family member 2A isoform X1"/>
    <property type="match status" value="1"/>
</dbReference>
<dbReference type="InterPro" id="IPR001849">
    <property type="entry name" value="PH_domain"/>
</dbReference>
<dbReference type="GO" id="GO:0031410">
    <property type="term" value="C:cytoplasmic vesicle"/>
    <property type="evidence" value="ECO:0007669"/>
    <property type="project" value="UniProtKB-ARBA"/>
</dbReference>
<feature type="domain" description="PH" evidence="5">
    <location>
        <begin position="79"/>
        <end position="207"/>
    </location>
</feature>
<evidence type="ECO:0000256" key="1">
    <source>
        <dbReference type="ARBA" id="ARBA00022468"/>
    </source>
</evidence>
<dbReference type="InterPro" id="IPR050302">
    <property type="entry name" value="Rab_GAP_TBC_domain"/>
</dbReference>
<name>V8PCR1_OPHHA</name>
<feature type="non-terminal residue" evidence="7">
    <location>
        <position position="1"/>
    </location>
</feature>
<dbReference type="SUPFAM" id="SSF47923">
    <property type="entry name" value="Ypt/Rab-GAP domain of gyp1p"/>
    <property type="match status" value="2"/>
</dbReference>
<dbReference type="InterPro" id="IPR000195">
    <property type="entry name" value="Rab-GAP-TBC_dom"/>
</dbReference>
<dbReference type="FunFam" id="1.10.472.80:FF:000018">
    <property type="entry name" value="TBC1 domain family member 2B"/>
    <property type="match status" value="1"/>
</dbReference>
<dbReference type="Proteomes" id="UP000018936">
    <property type="component" value="Unassembled WGS sequence"/>
</dbReference>
<dbReference type="AlphaFoldDB" id="V8PCR1"/>
<feature type="domain" description="Rab-GAP TBC" evidence="6">
    <location>
        <begin position="672"/>
        <end position="864"/>
    </location>
</feature>
<dbReference type="GO" id="GO:0005829">
    <property type="term" value="C:cytosol"/>
    <property type="evidence" value="ECO:0007669"/>
    <property type="project" value="UniProtKB-ARBA"/>
</dbReference>
<dbReference type="PROSITE" id="PS50003">
    <property type="entry name" value="PH_DOMAIN"/>
    <property type="match status" value="1"/>
</dbReference>
<dbReference type="GO" id="GO:0031267">
    <property type="term" value="F:small GTPase binding"/>
    <property type="evidence" value="ECO:0007669"/>
    <property type="project" value="TreeGrafter"/>
</dbReference>
<keyword evidence="1" id="KW-0343">GTPase activation</keyword>
<evidence type="ECO:0000256" key="4">
    <source>
        <dbReference type="SAM" id="MobiDB-lite"/>
    </source>
</evidence>
<comment type="caution">
    <text evidence="7">The sequence shown here is derived from an EMBL/GenBank/DDBJ whole genome shotgun (WGS) entry which is preliminary data.</text>
</comment>
<dbReference type="InterPro" id="IPR035969">
    <property type="entry name" value="Rab-GAP_TBC_sf"/>
</dbReference>
<dbReference type="PROSITE" id="PS50086">
    <property type="entry name" value="TBC_RABGAP"/>
    <property type="match status" value="1"/>
</dbReference>
<dbReference type="SMART" id="SM00164">
    <property type="entry name" value="TBC"/>
    <property type="match status" value="1"/>
</dbReference>